<dbReference type="Gene3D" id="3.30.450.260">
    <property type="entry name" value="Haem NO binding associated domain"/>
    <property type="match status" value="1"/>
</dbReference>
<dbReference type="GO" id="GO:0070482">
    <property type="term" value="P:response to oxygen levels"/>
    <property type="evidence" value="ECO:0007669"/>
    <property type="project" value="TreeGrafter"/>
</dbReference>
<keyword evidence="10" id="KW-1185">Reference proteome</keyword>
<evidence type="ECO:0000313" key="9">
    <source>
        <dbReference type="EMBL" id="PIK55054.1"/>
    </source>
</evidence>
<evidence type="ECO:0000256" key="4">
    <source>
        <dbReference type="ARBA" id="ARBA00023293"/>
    </source>
</evidence>
<dbReference type="OrthoDB" id="6127067at2759"/>
<dbReference type="SUPFAM" id="SSF55073">
    <property type="entry name" value="Nucleotide cyclase"/>
    <property type="match status" value="1"/>
</dbReference>
<dbReference type="EMBL" id="MRZV01000227">
    <property type="protein sequence ID" value="PIK55054.1"/>
    <property type="molecule type" value="Genomic_DNA"/>
</dbReference>
<dbReference type="EC" id="4.6.1.2" evidence="1"/>
<keyword evidence="4" id="KW-0141">cGMP biosynthesis</keyword>
<dbReference type="PANTHER" id="PTHR45655">
    <property type="entry name" value="GUANYLATE CYCLASE SOLUBLE SUBUNIT BETA-2"/>
    <property type="match status" value="1"/>
</dbReference>
<feature type="compositionally biased region" description="Polar residues" evidence="7">
    <location>
        <begin position="473"/>
        <end position="485"/>
    </location>
</feature>
<feature type="region of interest" description="Disordered" evidence="7">
    <location>
        <begin position="1"/>
        <end position="32"/>
    </location>
</feature>
<evidence type="ECO:0000256" key="6">
    <source>
        <dbReference type="SAM" id="Coils"/>
    </source>
</evidence>
<dbReference type="PANTHER" id="PTHR45655:SF10">
    <property type="entry name" value="SOLUBLE GUANYLATE CYCLASE 88E"/>
    <property type="match status" value="1"/>
</dbReference>
<dbReference type="Pfam" id="PF07701">
    <property type="entry name" value="HNOBA"/>
    <property type="match status" value="1"/>
</dbReference>
<dbReference type="InterPro" id="IPR001054">
    <property type="entry name" value="A/G_cyclase"/>
</dbReference>
<sequence length="513" mass="56562">MSSPIIEEDEPEETNDDIKEQPDERRDDDSSEDEILEEVFHPQQLRLKGQMMSIPEWRCYIFLATPLLPNLEAMFNTGLYINDLSMHDATRDLVLAGTQQSAELKLALDQELQKSAQLEESMKKLDQEMKRTDSLLYQMIPRQVADKLRRGEPATSTCEIFREVSILFSDVVGFTTICSRINPMAVVSLLNAMYTKFDKLSEELSVYKVETIGDAYMVVAGAPIITKYHAVLVAEMSLAMLDSVQDLKVPSSNDFVRIRVGIHSGTVVAGVVGLKMPRYCLFGDAVNTASRMESTGEALHVHLSDVTKKHLDEFGDVYQMEERGAVLVKGKGNMKTYWLLGKSLPDGVRDPCEIGKEDVAKNGGRSRSSSLADSPILRRSMAGSRMDTMVVETTENRPRSGSLFSSPIYTPVGFENLDEAAELSRDYNIITDDAQVESNSNDSIGQCLCPMHGLMTGSPPVFADVGIQATDPISDSHSLSDIKGTTSDHEESPNINSQEAGGSVTHSLACILL</sequence>
<keyword evidence="6" id="KW-0175">Coiled coil</keyword>
<dbReference type="Proteomes" id="UP000230750">
    <property type="component" value="Unassembled WGS sequence"/>
</dbReference>
<feature type="region of interest" description="Disordered" evidence="7">
    <location>
        <begin position="473"/>
        <end position="501"/>
    </location>
</feature>
<keyword evidence="3 5" id="KW-0456">Lyase</keyword>
<evidence type="ECO:0000256" key="7">
    <source>
        <dbReference type="SAM" id="MobiDB-lite"/>
    </source>
</evidence>
<protein>
    <recommendedName>
        <fullName evidence="1">guanylate cyclase</fullName>
        <ecNumber evidence="1">4.6.1.2</ecNumber>
    </recommendedName>
</protein>
<feature type="compositionally biased region" description="Acidic residues" evidence="7">
    <location>
        <begin position="1"/>
        <end position="15"/>
    </location>
</feature>
<dbReference type="InterPro" id="IPR029787">
    <property type="entry name" value="Nucleotide_cyclase"/>
</dbReference>
<dbReference type="InterPro" id="IPR018297">
    <property type="entry name" value="A/G_cyclase_CS"/>
</dbReference>
<dbReference type="Gene3D" id="3.30.70.1230">
    <property type="entry name" value="Nucleotide cyclase"/>
    <property type="match status" value="1"/>
</dbReference>
<evidence type="ECO:0000256" key="3">
    <source>
        <dbReference type="ARBA" id="ARBA00023239"/>
    </source>
</evidence>
<gene>
    <name evidence="9" type="ORF">BSL78_08102</name>
</gene>
<name>A0A2G8L462_STIJA</name>
<dbReference type="AlphaFoldDB" id="A0A2G8L462"/>
<comment type="similarity">
    <text evidence="5">Belongs to the adenylyl cyclase class-4/guanylyl cyclase family.</text>
</comment>
<dbReference type="GO" id="GO:0004383">
    <property type="term" value="F:guanylate cyclase activity"/>
    <property type="evidence" value="ECO:0007669"/>
    <property type="project" value="UniProtKB-EC"/>
</dbReference>
<feature type="region of interest" description="Disordered" evidence="7">
    <location>
        <begin position="356"/>
        <end position="385"/>
    </location>
</feature>
<dbReference type="PROSITE" id="PS50125">
    <property type="entry name" value="GUANYLATE_CYCLASE_2"/>
    <property type="match status" value="1"/>
</dbReference>
<evidence type="ECO:0000256" key="5">
    <source>
        <dbReference type="RuleBase" id="RU000405"/>
    </source>
</evidence>
<dbReference type="GO" id="GO:0038060">
    <property type="term" value="P:nitric oxide-cGMP-mediated signaling"/>
    <property type="evidence" value="ECO:0007669"/>
    <property type="project" value="TreeGrafter"/>
</dbReference>
<keyword evidence="2" id="KW-0547">Nucleotide-binding</keyword>
<dbReference type="GO" id="GO:0008074">
    <property type="term" value="C:guanylate cyclase complex, soluble"/>
    <property type="evidence" value="ECO:0007669"/>
    <property type="project" value="TreeGrafter"/>
</dbReference>
<accession>A0A2G8L462</accession>
<dbReference type="STRING" id="307972.A0A2G8L462"/>
<dbReference type="SMART" id="SM00044">
    <property type="entry name" value="CYCc"/>
    <property type="match status" value="1"/>
</dbReference>
<evidence type="ECO:0000313" key="10">
    <source>
        <dbReference type="Proteomes" id="UP000230750"/>
    </source>
</evidence>
<evidence type="ECO:0000256" key="1">
    <source>
        <dbReference type="ARBA" id="ARBA00012202"/>
    </source>
</evidence>
<dbReference type="Pfam" id="PF00211">
    <property type="entry name" value="Guanylate_cyc"/>
    <property type="match status" value="1"/>
</dbReference>
<proteinExistence type="inferred from homology"/>
<feature type="coiled-coil region" evidence="6">
    <location>
        <begin position="101"/>
        <end position="135"/>
    </location>
</feature>
<dbReference type="InterPro" id="IPR042463">
    <property type="entry name" value="HNOB_dom_associated_sf"/>
</dbReference>
<dbReference type="InterPro" id="IPR011645">
    <property type="entry name" value="HNOB_dom_associated"/>
</dbReference>
<dbReference type="PROSITE" id="PS00452">
    <property type="entry name" value="GUANYLATE_CYCLASE_1"/>
    <property type="match status" value="1"/>
</dbReference>
<feature type="domain" description="Guanylate cyclase" evidence="8">
    <location>
        <begin position="165"/>
        <end position="293"/>
    </location>
</feature>
<organism evidence="9 10">
    <name type="scientific">Stichopus japonicus</name>
    <name type="common">Sea cucumber</name>
    <dbReference type="NCBI Taxonomy" id="307972"/>
    <lineage>
        <taxon>Eukaryota</taxon>
        <taxon>Metazoa</taxon>
        <taxon>Echinodermata</taxon>
        <taxon>Eleutherozoa</taxon>
        <taxon>Echinozoa</taxon>
        <taxon>Holothuroidea</taxon>
        <taxon>Aspidochirotacea</taxon>
        <taxon>Aspidochirotida</taxon>
        <taxon>Stichopodidae</taxon>
        <taxon>Apostichopus</taxon>
    </lineage>
</organism>
<dbReference type="Gene3D" id="6.10.250.780">
    <property type="match status" value="1"/>
</dbReference>
<reference evidence="9 10" key="1">
    <citation type="journal article" date="2017" name="PLoS Biol.">
        <title>The sea cucumber genome provides insights into morphological evolution and visceral regeneration.</title>
        <authorList>
            <person name="Zhang X."/>
            <person name="Sun L."/>
            <person name="Yuan J."/>
            <person name="Sun Y."/>
            <person name="Gao Y."/>
            <person name="Zhang L."/>
            <person name="Li S."/>
            <person name="Dai H."/>
            <person name="Hamel J.F."/>
            <person name="Liu C."/>
            <person name="Yu Y."/>
            <person name="Liu S."/>
            <person name="Lin W."/>
            <person name="Guo K."/>
            <person name="Jin S."/>
            <person name="Xu P."/>
            <person name="Storey K.B."/>
            <person name="Huan P."/>
            <person name="Zhang T."/>
            <person name="Zhou Y."/>
            <person name="Zhang J."/>
            <person name="Lin C."/>
            <person name="Li X."/>
            <person name="Xing L."/>
            <person name="Huo D."/>
            <person name="Sun M."/>
            <person name="Wang L."/>
            <person name="Mercier A."/>
            <person name="Li F."/>
            <person name="Yang H."/>
            <person name="Xiang J."/>
        </authorList>
    </citation>
    <scope>NUCLEOTIDE SEQUENCE [LARGE SCALE GENOMIC DNA]</scope>
    <source>
        <strain evidence="9">Shaxun</strain>
        <tissue evidence="9">Muscle</tissue>
    </source>
</reference>
<dbReference type="FunFam" id="3.30.70.1230:FF:000030">
    <property type="entry name" value="Si:ch211-215j19.12"/>
    <property type="match status" value="1"/>
</dbReference>
<feature type="compositionally biased region" description="Basic and acidic residues" evidence="7">
    <location>
        <begin position="16"/>
        <end position="28"/>
    </location>
</feature>
<evidence type="ECO:0000259" key="8">
    <source>
        <dbReference type="PROSITE" id="PS50125"/>
    </source>
</evidence>
<dbReference type="CDD" id="cd07302">
    <property type="entry name" value="CHD"/>
    <property type="match status" value="1"/>
</dbReference>
<evidence type="ECO:0000256" key="2">
    <source>
        <dbReference type="ARBA" id="ARBA00022741"/>
    </source>
</evidence>
<comment type="caution">
    <text evidence="9">The sequence shown here is derived from an EMBL/GenBank/DDBJ whole genome shotgun (WGS) entry which is preliminary data.</text>
</comment>
<dbReference type="GO" id="GO:0000166">
    <property type="term" value="F:nucleotide binding"/>
    <property type="evidence" value="ECO:0007669"/>
    <property type="project" value="UniProtKB-KW"/>
</dbReference>